<name>A0AA39JFT9_ARMTA</name>
<evidence type="ECO:0000313" key="1">
    <source>
        <dbReference type="EMBL" id="KAK0442000.1"/>
    </source>
</evidence>
<organism evidence="1 2">
    <name type="scientific">Armillaria tabescens</name>
    <name type="common">Ringless honey mushroom</name>
    <name type="synonym">Agaricus tabescens</name>
    <dbReference type="NCBI Taxonomy" id="1929756"/>
    <lineage>
        <taxon>Eukaryota</taxon>
        <taxon>Fungi</taxon>
        <taxon>Dikarya</taxon>
        <taxon>Basidiomycota</taxon>
        <taxon>Agaricomycotina</taxon>
        <taxon>Agaricomycetes</taxon>
        <taxon>Agaricomycetidae</taxon>
        <taxon>Agaricales</taxon>
        <taxon>Marasmiineae</taxon>
        <taxon>Physalacriaceae</taxon>
        <taxon>Desarmillaria</taxon>
    </lineage>
</organism>
<evidence type="ECO:0000313" key="2">
    <source>
        <dbReference type="Proteomes" id="UP001175211"/>
    </source>
</evidence>
<accession>A0AA39JFT9</accession>
<gene>
    <name evidence="1" type="ORF">EV420DRAFT_1649798</name>
</gene>
<reference evidence="1" key="1">
    <citation type="submission" date="2023-06" db="EMBL/GenBank/DDBJ databases">
        <authorList>
            <consortium name="Lawrence Berkeley National Laboratory"/>
            <person name="Ahrendt S."/>
            <person name="Sahu N."/>
            <person name="Indic B."/>
            <person name="Wong-Bajracharya J."/>
            <person name="Merenyi Z."/>
            <person name="Ke H.-M."/>
            <person name="Monk M."/>
            <person name="Kocsube S."/>
            <person name="Drula E."/>
            <person name="Lipzen A."/>
            <person name="Balint B."/>
            <person name="Henrissat B."/>
            <person name="Andreopoulos B."/>
            <person name="Martin F.M."/>
            <person name="Harder C.B."/>
            <person name="Rigling D."/>
            <person name="Ford K.L."/>
            <person name="Foster G.D."/>
            <person name="Pangilinan J."/>
            <person name="Papanicolaou A."/>
            <person name="Barry K."/>
            <person name="LaButti K."/>
            <person name="Viragh M."/>
            <person name="Koriabine M."/>
            <person name="Yan M."/>
            <person name="Riley R."/>
            <person name="Champramary S."/>
            <person name="Plett K.L."/>
            <person name="Tsai I.J."/>
            <person name="Slot J."/>
            <person name="Sipos G."/>
            <person name="Plett J."/>
            <person name="Nagy L.G."/>
            <person name="Grigoriev I.V."/>
        </authorList>
    </citation>
    <scope>NUCLEOTIDE SEQUENCE</scope>
    <source>
        <strain evidence="1">CCBAS 213</strain>
    </source>
</reference>
<dbReference type="GeneID" id="85361909"/>
<dbReference type="AlphaFoldDB" id="A0AA39JFT9"/>
<dbReference type="EMBL" id="JAUEPS010000066">
    <property type="protein sequence ID" value="KAK0442000.1"/>
    <property type="molecule type" value="Genomic_DNA"/>
</dbReference>
<sequence>MALHIGCSPVQPTEPNCFPSSSPPSRVPPYAFDQNQLNAIIPRSSPSLHALASFNLDAFTHSATPTFSIDTRPDQPLHVTCAATSSKNKKDEDVSGSQECDYDIEAMDHRISGKYGFEWDVKNGYDLEWVSFADFNAWLLKEQNSHGVEFTVKEHKPNKAPLDQQVWHMKHVYVCSRQGSGGKKNYECKTNHSHKISHK</sequence>
<protein>
    <submittedName>
        <fullName evidence="1">Uncharacterized protein</fullName>
    </submittedName>
</protein>
<dbReference type="Proteomes" id="UP001175211">
    <property type="component" value="Unassembled WGS sequence"/>
</dbReference>
<proteinExistence type="predicted"/>
<dbReference type="RefSeq" id="XP_060324153.1">
    <property type="nucleotide sequence ID" value="XM_060478361.1"/>
</dbReference>
<comment type="caution">
    <text evidence="1">The sequence shown here is derived from an EMBL/GenBank/DDBJ whole genome shotgun (WGS) entry which is preliminary data.</text>
</comment>
<keyword evidence="2" id="KW-1185">Reference proteome</keyword>